<protein>
    <recommendedName>
        <fullName evidence="7">Nodulation protein L</fullName>
    </recommendedName>
</protein>
<evidence type="ECO:0000256" key="6">
    <source>
        <dbReference type="ARBA" id="ARBA00055587"/>
    </source>
</evidence>
<proteinExistence type="inferred from homology"/>
<dbReference type="PANTHER" id="PTHR23416:SF23">
    <property type="entry name" value="ACETYLTRANSFERASE C18B11.09C-RELATED"/>
    <property type="match status" value="1"/>
</dbReference>
<dbReference type="AlphaFoldDB" id="A0A1X7NN27"/>
<dbReference type="RefSeq" id="WP_085464168.1">
    <property type="nucleotide sequence ID" value="NZ_FXBL01000004.1"/>
</dbReference>
<dbReference type="FunFam" id="2.160.10.10:FF:000025">
    <property type="entry name" value="Hexapeptide-repeat containing-acetyltransferase"/>
    <property type="match status" value="1"/>
</dbReference>
<dbReference type="SMART" id="SM01266">
    <property type="entry name" value="Mac"/>
    <property type="match status" value="1"/>
</dbReference>
<dbReference type="SUPFAM" id="SSF51161">
    <property type="entry name" value="Trimeric LpxA-like enzymes"/>
    <property type="match status" value="1"/>
</dbReference>
<dbReference type="Pfam" id="PF12464">
    <property type="entry name" value="Mac"/>
    <property type="match status" value="1"/>
</dbReference>
<dbReference type="GO" id="GO:0008374">
    <property type="term" value="F:O-acyltransferase activity"/>
    <property type="evidence" value="ECO:0007669"/>
    <property type="project" value="TreeGrafter"/>
</dbReference>
<feature type="domain" description="Maltose/galactoside acetyltransferase" evidence="8">
    <location>
        <begin position="10"/>
        <end position="64"/>
    </location>
</feature>
<dbReference type="InterPro" id="IPR051159">
    <property type="entry name" value="Hexapeptide_acetyltransf"/>
</dbReference>
<comment type="function">
    <text evidence="6">Acetyltransferase implicated in the O-acetylation of Nod factors.</text>
</comment>
<dbReference type="PANTHER" id="PTHR23416">
    <property type="entry name" value="SIALIC ACID SYNTHASE-RELATED"/>
    <property type="match status" value="1"/>
</dbReference>
<keyword evidence="10" id="KW-1185">Reference proteome</keyword>
<dbReference type="InterPro" id="IPR018357">
    <property type="entry name" value="Hexapep_transf_CS"/>
</dbReference>
<dbReference type="InterPro" id="IPR001451">
    <property type="entry name" value="Hexapep"/>
</dbReference>
<dbReference type="InterPro" id="IPR024688">
    <property type="entry name" value="Mac_dom"/>
</dbReference>
<keyword evidence="4" id="KW-0677">Repeat</keyword>
<keyword evidence="5" id="KW-0012">Acyltransferase</keyword>
<dbReference type="OrthoDB" id="9815592at2"/>
<reference evidence="10" key="1">
    <citation type="submission" date="2017-04" db="EMBL/GenBank/DDBJ databases">
        <authorList>
            <person name="Varghese N."/>
            <person name="Submissions S."/>
        </authorList>
    </citation>
    <scope>NUCLEOTIDE SEQUENCE [LARGE SCALE GENOMIC DNA]</scope>
    <source>
        <strain evidence="10">B5P</strain>
    </source>
</reference>
<dbReference type="GO" id="GO:0005829">
    <property type="term" value="C:cytosol"/>
    <property type="evidence" value="ECO:0007669"/>
    <property type="project" value="TreeGrafter"/>
</dbReference>
<keyword evidence="3 9" id="KW-0808">Transferase</keyword>
<dbReference type="PROSITE" id="PS00101">
    <property type="entry name" value="HEXAPEP_TRANSFERASES"/>
    <property type="match status" value="1"/>
</dbReference>
<dbReference type="GO" id="GO:0016407">
    <property type="term" value="F:acetyltransferase activity"/>
    <property type="evidence" value="ECO:0007669"/>
    <property type="project" value="InterPro"/>
</dbReference>
<name>A0A1X7NN27_9HYPH</name>
<evidence type="ECO:0000256" key="4">
    <source>
        <dbReference type="ARBA" id="ARBA00022737"/>
    </source>
</evidence>
<evidence type="ECO:0000256" key="2">
    <source>
        <dbReference type="ARBA" id="ARBA00022458"/>
    </source>
</evidence>
<organism evidence="9 10">
    <name type="scientific">Mesorhizobium australicum</name>
    <dbReference type="NCBI Taxonomy" id="536018"/>
    <lineage>
        <taxon>Bacteria</taxon>
        <taxon>Pseudomonadati</taxon>
        <taxon>Pseudomonadota</taxon>
        <taxon>Alphaproteobacteria</taxon>
        <taxon>Hyphomicrobiales</taxon>
        <taxon>Phyllobacteriaceae</taxon>
        <taxon>Mesorhizobium</taxon>
    </lineage>
</organism>
<sequence>MAADQPRSAREKMAAGEWYSFWDPELTALRERAQEAIFEHNTLPPSKRGNIAPALTAILGAVGEGCRIEQPFHCAYGVNIAMGDGAYMNFGCVILDHGGVTIGRKAMIGPRVQIYTVEHHREPDLRNAGVEVARPVVIGDNVWIGGGAIILGGVTIGDGAIVAAGSVVTRDVLPGTTVAGNPARAVG</sequence>
<dbReference type="Pfam" id="PF00132">
    <property type="entry name" value="Hexapep"/>
    <property type="match status" value="1"/>
</dbReference>
<dbReference type="EMBL" id="FXBL01000004">
    <property type="protein sequence ID" value="SMH39365.1"/>
    <property type="molecule type" value="Genomic_DNA"/>
</dbReference>
<evidence type="ECO:0000256" key="5">
    <source>
        <dbReference type="ARBA" id="ARBA00023315"/>
    </source>
</evidence>
<evidence type="ECO:0000256" key="3">
    <source>
        <dbReference type="ARBA" id="ARBA00022679"/>
    </source>
</evidence>
<evidence type="ECO:0000256" key="7">
    <source>
        <dbReference type="ARBA" id="ARBA00067695"/>
    </source>
</evidence>
<dbReference type="CDD" id="cd03357">
    <property type="entry name" value="LbH_MAT_GAT"/>
    <property type="match status" value="1"/>
</dbReference>
<accession>A0A1X7NN27</accession>
<evidence type="ECO:0000313" key="9">
    <source>
        <dbReference type="EMBL" id="SMH39365.1"/>
    </source>
</evidence>
<evidence type="ECO:0000259" key="8">
    <source>
        <dbReference type="SMART" id="SM01266"/>
    </source>
</evidence>
<evidence type="ECO:0000256" key="1">
    <source>
        <dbReference type="ARBA" id="ARBA00007274"/>
    </source>
</evidence>
<dbReference type="InterPro" id="IPR011004">
    <property type="entry name" value="Trimer_LpxA-like_sf"/>
</dbReference>
<keyword evidence="2" id="KW-0536">Nodulation</keyword>
<evidence type="ECO:0000313" key="10">
    <source>
        <dbReference type="Proteomes" id="UP000193083"/>
    </source>
</evidence>
<dbReference type="Gene3D" id="2.160.10.10">
    <property type="entry name" value="Hexapeptide repeat proteins"/>
    <property type="match status" value="1"/>
</dbReference>
<comment type="similarity">
    <text evidence="1">Belongs to the transferase hexapeptide repeat family.</text>
</comment>
<dbReference type="Proteomes" id="UP000193083">
    <property type="component" value="Unassembled WGS sequence"/>
</dbReference>
<gene>
    <name evidence="9" type="ORF">SAMN02982922_2160</name>
</gene>